<gene>
    <name evidence="3" type="ORF">CSIM01_02369</name>
</gene>
<feature type="compositionally biased region" description="Polar residues" evidence="2">
    <location>
        <begin position="687"/>
        <end position="704"/>
    </location>
</feature>
<feature type="region of interest" description="Disordered" evidence="2">
    <location>
        <begin position="679"/>
        <end position="722"/>
    </location>
</feature>
<feature type="region of interest" description="Disordered" evidence="2">
    <location>
        <begin position="1"/>
        <end position="130"/>
    </location>
</feature>
<dbReference type="AlphaFoldDB" id="A0A135SDQ1"/>
<organism evidence="3 4">
    <name type="scientific">Colletotrichum simmondsii</name>
    <dbReference type="NCBI Taxonomy" id="703756"/>
    <lineage>
        <taxon>Eukaryota</taxon>
        <taxon>Fungi</taxon>
        <taxon>Dikarya</taxon>
        <taxon>Ascomycota</taxon>
        <taxon>Pezizomycotina</taxon>
        <taxon>Sordariomycetes</taxon>
        <taxon>Hypocreomycetidae</taxon>
        <taxon>Glomerellales</taxon>
        <taxon>Glomerellaceae</taxon>
        <taxon>Colletotrichum</taxon>
        <taxon>Colletotrichum acutatum species complex</taxon>
    </lineage>
</organism>
<feature type="compositionally biased region" description="Basic and acidic residues" evidence="2">
    <location>
        <begin position="95"/>
        <end position="108"/>
    </location>
</feature>
<evidence type="ECO:0000313" key="3">
    <source>
        <dbReference type="EMBL" id="KXH34034.1"/>
    </source>
</evidence>
<protein>
    <submittedName>
        <fullName evidence="3">Uncharacterized protein</fullName>
    </submittedName>
</protein>
<feature type="compositionally biased region" description="Polar residues" evidence="2">
    <location>
        <begin position="43"/>
        <end position="60"/>
    </location>
</feature>
<feature type="coiled-coil region" evidence="1">
    <location>
        <begin position="239"/>
        <end position="390"/>
    </location>
</feature>
<accession>A0A135SDQ1</accession>
<evidence type="ECO:0000313" key="4">
    <source>
        <dbReference type="Proteomes" id="UP000070328"/>
    </source>
</evidence>
<feature type="region of interest" description="Disordered" evidence="2">
    <location>
        <begin position="744"/>
        <end position="768"/>
    </location>
</feature>
<comment type="caution">
    <text evidence="3">The sequence shown here is derived from an EMBL/GenBank/DDBJ whole genome shotgun (WGS) entry which is preliminary data.</text>
</comment>
<feature type="region of interest" description="Disordered" evidence="2">
    <location>
        <begin position="481"/>
        <end position="519"/>
    </location>
</feature>
<sequence length="892" mass="99721">MDKNKRYRRIVDSDGFPRDDITIDENSQEGALKETSQKDLSDIQENSQRTAPSSESTTNPAPGYRPSRNTTGSRVRHKASAQYKRASKGKGPANDQRHNRIKVKDYPGRETSPLTIPSRHHASAQLPRGPPLPHYAMDGSYGIPPLHGGYSTRPTTVYGPIPEMIPYGYSSYLSAPSYAGMSQYGASPYYSQAPQNPFAPLSMPPPRPPPAFEPPLPHGPVPEVPNASRSVASAETVLLAKLKKKLAIIEKKHEVEKQTTKQNAEEAAAEQVRTLERLETEKRSALERVKQDTEKTVRETVETERRVEEERRRIEEEEIEMYRKTTEEKFEAELRAVREEDRLREEAKKREVKELEARIALELEERRKLQQEEEEKMEQLRQQIKDEVWAEIFAKNKSNLDGSTTSLKVASPLGTGESHAISTMQEKVVSDNHVTLPEKASEGYGSNDMVRTLSKTTLAQADLRVSRLLGKDDREKVQTIETAEEQDHSRSDSLSPRQGSQATIQAETDNTSVRDTLGRAPKEMDEKTIYMAHESFGATVTALDPFLYFEGQATPPFPFVGLETDLDHLCPQCGQSPWTWPDQRNASQDRPRAFTSDIIDATSLKEGRSRSLPPRLQSGLGAKDIRDTEIQFSQSVCSNSKTIEHRNSEFEDVTTSNGAEHIAVENQSTNNDVYLSSEERAMGRPESGNSTSNRCHSDGQVSQETELRHYSQSHDNPSESLEVSYNMSRSLSVFQYLVESESSEVREEGRASGDHNKDVGSIVEDTDDTDGGASLIFKTSEAQTTNTNFAGIMIERDDSDVLNFNYQQSQPSQPNSSLQHSLQDHTLLLLLQKHISDFEKCSCSTDFMSNLDNEVLRRGRSENHISCGPPPAAGFNPSSTGTVAKAVFVQIE</sequence>
<dbReference type="Proteomes" id="UP000070328">
    <property type="component" value="Unassembled WGS sequence"/>
</dbReference>
<reference evidence="3 4" key="1">
    <citation type="submission" date="2014-02" db="EMBL/GenBank/DDBJ databases">
        <title>The genome sequence of Colletotrichum simmondsii CBS122122.</title>
        <authorList>
            <person name="Baroncelli R."/>
            <person name="Thon M.R."/>
        </authorList>
    </citation>
    <scope>NUCLEOTIDE SEQUENCE [LARGE SCALE GENOMIC DNA]</scope>
    <source>
        <strain evidence="3 4">CBS122122</strain>
    </source>
</reference>
<proteinExistence type="predicted"/>
<dbReference type="EMBL" id="JFBX01000594">
    <property type="protein sequence ID" value="KXH34034.1"/>
    <property type="molecule type" value="Genomic_DNA"/>
</dbReference>
<keyword evidence="1" id="KW-0175">Coiled coil</keyword>
<evidence type="ECO:0000256" key="2">
    <source>
        <dbReference type="SAM" id="MobiDB-lite"/>
    </source>
</evidence>
<evidence type="ECO:0000256" key="1">
    <source>
        <dbReference type="SAM" id="Coils"/>
    </source>
</evidence>
<feature type="compositionally biased region" description="Polar residues" evidence="2">
    <location>
        <begin position="713"/>
        <end position="722"/>
    </location>
</feature>
<feature type="compositionally biased region" description="Basic and acidic residues" evidence="2">
    <location>
        <begin position="1"/>
        <end position="21"/>
    </location>
</feature>
<feature type="compositionally biased region" description="Basic and acidic residues" evidence="2">
    <location>
        <begin position="31"/>
        <end position="41"/>
    </location>
</feature>
<feature type="compositionally biased region" description="Basic and acidic residues" evidence="2">
    <location>
        <begin position="744"/>
        <end position="758"/>
    </location>
</feature>
<name>A0A135SDQ1_9PEZI</name>
<feature type="compositionally biased region" description="Polar residues" evidence="2">
    <location>
        <begin position="492"/>
        <end position="514"/>
    </location>
</feature>
<keyword evidence="4" id="KW-1185">Reference proteome</keyword>